<organism evidence="1 2">
    <name type="scientific">Oleomonas cavernae</name>
    <dbReference type="NCBI Taxonomy" id="2320859"/>
    <lineage>
        <taxon>Bacteria</taxon>
        <taxon>Pseudomonadati</taxon>
        <taxon>Pseudomonadota</taxon>
        <taxon>Alphaproteobacteria</taxon>
        <taxon>Acetobacterales</taxon>
        <taxon>Acetobacteraceae</taxon>
        <taxon>Oleomonas</taxon>
    </lineage>
</organism>
<dbReference type="Gene3D" id="6.20.450.20">
    <property type="match status" value="1"/>
</dbReference>
<evidence type="ECO:0008006" key="3">
    <source>
        <dbReference type="Google" id="ProtNLM"/>
    </source>
</evidence>
<evidence type="ECO:0000313" key="1">
    <source>
        <dbReference type="EMBL" id="RJF90085.1"/>
    </source>
</evidence>
<dbReference type="Proteomes" id="UP000284605">
    <property type="component" value="Unassembled WGS sequence"/>
</dbReference>
<gene>
    <name evidence="1" type="ORF">D3874_19060</name>
</gene>
<reference evidence="1 2" key="1">
    <citation type="submission" date="2018-09" db="EMBL/GenBank/DDBJ databases">
        <authorList>
            <person name="Zhu H."/>
        </authorList>
    </citation>
    <scope>NUCLEOTIDE SEQUENCE [LARGE SCALE GENOMIC DNA]</scope>
    <source>
        <strain evidence="1 2">K1W22B-8</strain>
    </source>
</reference>
<dbReference type="EMBL" id="QYUK01000011">
    <property type="protein sequence ID" value="RJF90085.1"/>
    <property type="molecule type" value="Genomic_DNA"/>
</dbReference>
<protein>
    <recommendedName>
        <fullName evidence="3">CopG family transcriptional regulator</fullName>
    </recommendedName>
</protein>
<comment type="caution">
    <text evidence="1">The sequence shown here is derived from an EMBL/GenBank/DDBJ whole genome shotgun (WGS) entry which is preliminary data.</text>
</comment>
<dbReference type="OrthoDB" id="9815501at2"/>
<accession>A0A418WJA1</accession>
<name>A0A418WJA1_9PROT</name>
<evidence type="ECO:0000313" key="2">
    <source>
        <dbReference type="Proteomes" id="UP000284605"/>
    </source>
</evidence>
<keyword evidence="2" id="KW-1185">Reference proteome</keyword>
<sequence length="115" mass="12903">MEQAKALREQAQEGGLRFSAYLPPGLAEWLLGLIEQGIFSSPSEAVFVILGEHQDLEPHHDLRRELLSRTIQAAIDDPRPSIPAEEVFERMRERLAKPLPEPAVWEPASGQPKTL</sequence>
<proteinExistence type="predicted"/>
<dbReference type="AlphaFoldDB" id="A0A418WJA1"/>